<dbReference type="InterPro" id="IPR000971">
    <property type="entry name" value="Globin"/>
</dbReference>
<dbReference type="GO" id="GO:0008941">
    <property type="term" value="F:nitric oxide dioxygenase NAD(P)H activity"/>
    <property type="evidence" value="ECO:0007669"/>
    <property type="project" value="TreeGrafter"/>
</dbReference>
<dbReference type="GO" id="GO:0046210">
    <property type="term" value="P:nitric oxide catabolic process"/>
    <property type="evidence" value="ECO:0007669"/>
    <property type="project" value="TreeGrafter"/>
</dbReference>
<dbReference type="PANTHER" id="PTHR43396">
    <property type="entry name" value="FLAVOHEMOPROTEIN"/>
    <property type="match status" value="1"/>
</dbReference>
<evidence type="ECO:0000256" key="3">
    <source>
        <dbReference type="ARBA" id="ARBA00022723"/>
    </source>
</evidence>
<dbReference type="GO" id="GO:0020037">
    <property type="term" value="F:heme binding"/>
    <property type="evidence" value="ECO:0007669"/>
    <property type="project" value="InterPro"/>
</dbReference>
<reference evidence="7 8" key="1">
    <citation type="submission" date="2020-08" db="EMBL/GenBank/DDBJ databases">
        <title>Genomic Encyclopedia of Type Strains, Phase IV (KMG-IV): sequencing the most valuable type-strain genomes for metagenomic binning, comparative biology and taxonomic classification.</title>
        <authorList>
            <person name="Goeker M."/>
        </authorList>
    </citation>
    <scope>NUCLEOTIDE SEQUENCE [LARGE SCALE GENOMIC DNA]</scope>
    <source>
        <strain evidence="7 8">DSM 101730</strain>
    </source>
</reference>
<organism evidence="7 8">
    <name type="scientific">Amaricoccus macauensis</name>
    <dbReference type="NCBI Taxonomy" id="57001"/>
    <lineage>
        <taxon>Bacteria</taxon>
        <taxon>Pseudomonadati</taxon>
        <taxon>Pseudomonadota</taxon>
        <taxon>Alphaproteobacteria</taxon>
        <taxon>Rhodobacterales</taxon>
        <taxon>Paracoccaceae</taxon>
        <taxon>Amaricoccus</taxon>
    </lineage>
</organism>
<keyword evidence="5" id="KW-0813">Transport</keyword>
<evidence type="ECO:0000256" key="2">
    <source>
        <dbReference type="ARBA" id="ARBA00022621"/>
    </source>
</evidence>
<keyword evidence="2 5" id="KW-0561">Oxygen transport</keyword>
<feature type="domain" description="Globin" evidence="6">
    <location>
        <begin position="1"/>
        <end position="126"/>
    </location>
</feature>
<dbReference type="Pfam" id="PF00042">
    <property type="entry name" value="Globin"/>
    <property type="match status" value="1"/>
</dbReference>
<dbReference type="PROSITE" id="PS01033">
    <property type="entry name" value="GLOBIN"/>
    <property type="match status" value="1"/>
</dbReference>
<keyword evidence="3" id="KW-0479">Metal-binding</keyword>
<keyword evidence="1 5" id="KW-0349">Heme</keyword>
<dbReference type="RefSeq" id="WP_184152885.1">
    <property type="nucleotide sequence ID" value="NZ_JACHFM010000004.1"/>
</dbReference>
<evidence type="ECO:0000259" key="6">
    <source>
        <dbReference type="PROSITE" id="PS01033"/>
    </source>
</evidence>
<protein>
    <submittedName>
        <fullName evidence="7">Hemoglobin-like flavoprotein</fullName>
    </submittedName>
</protein>
<proteinExistence type="inferred from homology"/>
<keyword evidence="4" id="KW-0408">Iron</keyword>
<dbReference type="Proteomes" id="UP000549457">
    <property type="component" value="Unassembled WGS sequence"/>
</dbReference>
<dbReference type="GO" id="GO:0071500">
    <property type="term" value="P:cellular response to nitrosative stress"/>
    <property type="evidence" value="ECO:0007669"/>
    <property type="project" value="TreeGrafter"/>
</dbReference>
<dbReference type="AlphaFoldDB" id="A0A840SKG4"/>
<dbReference type="InterPro" id="IPR009050">
    <property type="entry name" value="Globin-like_sf"/>
</dbReference>
<dbReference type="EMBL" id="JACHFM010000004">
    <property type="protein sequence ID" value="MBB5223619.1"/>
    <property type="molecule type" value="Genomic_DNA"/>
</dbReference>
<evidence type="ECO:0000313" key="7">
    <source>
        <dbReference type="EMBL" id="MBB5223619.1"/>
    </source>
</evidence>
<dbReference type="InterPro" id="IPR012292">
    <property type="entry name" value="Globin/Proto"/>
</dbReference>
<dbReference type="GO" id="GO:0046872">
    <property type="term" value="F:metal ion binding"/>
    <property type="evidence" value="ECO:0007669"/>
    <property type="project" value="UniProtKB-KW"/>
</dbReference>
<evidence type="ECO:0000256" key="5">
    <source>
        <dbReference type="RuleBase" id="RU000356"/>
    </source>
</evidence>
<dbReference type="PANTHER" id="PTHR43396:SF3">
    <property type="entry name" value="FLAVOHEMOPROTEIN"/>
    <property type="match status" value="1"/>
</dbReference>
<comment type="similarity">
    <text evidence="5">Belongs to the globin family.</text>
</comment>
<evidence type="ECO:0000256" key="4">
    <source>
        <dbReference type="ARBA" id="ARBA00023004"/>
    </source>
</evidence>
<name>A0A840SKG4_9RHOB</name>
<accession>A0A840SKG4</accession>
<dbReference type="Gene3D" id="1.10.490.10">
    <property type="entry name" value="Globins"/>
    <property type="match status" value="1"/>
</dbReference>
<dbReference type="SUPFAM" id="SSF46458">
    <property type="entry name" value="Globin-like"/>
    <property type="match status" value="1"/>
</dbReference>
<evidence type="ECO:0000256" key="1">
    <source>
        <dbReference type="ARBA" id="ARBA00022617"/>
    </source>
</evidence>
<keyword evidence="8" id="KW-1185">Reference proteome</keyword>
<comment type="caution">
    <text evidence="7">The sequence shown here is derived from an EMBL/GenBank/DDBJ whole genome shotgun (WGS) entry which is preliminary data.</text>
</comment>
<evidence type="ECO:0000313" key="8">
    <source>
        <dbReference type="Proteomes" id="UP000549457"/>
    </source>
</evidence>
<sequence>MTDSLVLIRARVLPASSQFYDNLFVLAPDLRRLFRSDLAGQGMRFMTTLAVIAELLNDDAELARALDGLAQAHRGIGVRAEHFPAVGAALLVTLGETLGDHFTCELQEAWRSAYDDFAARMIERGGFD</sequence>
<dbReference type="GO" id="GO:0071949">
    <property type="term" value="F:FAD binding"/>
    <property type="evidence" value="ECO:0007669"/>
    <property type="project" value="TreeGrafter"/>
</dbReference>
<dbReference type="GO" id="GO:0019825">
    <property type="term" value="F:oxygen binding"/>
    <property type="evidence" value="ECO:0007669"/>
    <property type="project" value="InterPro"/>
</dbReference>
<gene>
    <name evidence="7" type="ORF">HNP73_003573</name>
</gene>
<dbReference type="GO" id="GO:0005344">
    <property type="term" value="F:oxygen carrier activity"/>
    <property type="evidence" value="ECO:0007669"/>
    <property type="project" value="UniProtKB-KW"/>
</dbReference>